<dbReference type="Proteomes" id="UP000676967">
    <property type="component" value="Chromosome"/>
</dbReference>
<evidence type="ECO:0000313" key="3">
    <source>
        <dbReference type="Proteomes" id="UP000676967"/>
    </source>
</evidence>
<gene>
    <name evidence="2" type="ORF">Aiant_51840</name>
</gene>
<dbReference type="CDD" id="cd05930">
    <property type="entry name" value="A_NRPS"/>
    <property type="match status" value="1"/>
</dbReference>
<dbReference type="Pfam" id="PF00501">
    <property type="entry name" value="AMP-binding"/>
    <property type="match status" value="1"/>
</dbReference>
<evidence type="ECO:0000313" key="2">
    <source>
        <dbReference type="EMBL" id="BCJ44527.1"/>
    </source>
</evidence>
<dbReference type="EMBL" id="AP023356">
    <property type="protein sequence ID" value="BCJ44527.1"/>
    <property type="molecule type" value="Genomic_DNA"/>
</dbReference>
<dbReference type="SUPFAM" id="SSF56801">
    <property type="entry name" value="Acetyl-CoA synthetase-like"/>
    <property type="match status" value="1"/>
</dbReference>
<organism evidence="2 3">
    <name type="scientific">Actinoplanes ianthinogenes</name>
    <dbReference type="NCBI Taxonomy" id="122358"/>
    <lineage>
        <taxon>Bacteria</taxon>
        <taxon>Bacillati</taxon>
        <taxon>Actinomycetota</taxon>
        <taxon>Actinomycetes</taxon>
        <taxon>Micromonosporales</taxon>
        <taxon>Micromonosporaceae</taxon>
        <taxon>Actinoplanes</taxon>
    </lineage>
</organism>
<dbReference type="InterPro" id="IPR010071">
    <property type="entry name" value="AA_adenyl_dom"/>
</dbReference>
<keyword evidence="3" id="KW-1185">Reference proteome</keyword>
<dbReference type="Gene3D" id="2.30.38.10">
    <property type="entry name" value="Luciferase, Domain 3"/>
    <property type="match status" value="1"/>
</dbReference>
<dbReference type="InterPro" id="IPR000873">
    <property type="entry name" value="AMP-dep_synth/lig_dom"/>
</dbReference>
<evidence type="ECO:0000259" key="1">
    <source>
        <dbReference type="Pfam" id="PF00501"/>
    </source>
</evidence>
<dbReference type="Gene3D" id="3.30.300.30">
    <property type="match status" value="1"/>
</dbReference>
<protein>
    <recommendedName>
        <fullName evidence="1">AMP-dependent synthetase/ligase domain-containing protein</fullName>
    </recommendedName>
</protein>
<reference evidence="2 3" key="1">
    <citation type="submission" date="2020-08" db="EMBL/GenBank/DDBJ databases">
        <title>Whole genome shotgun sequence of Actinoplanes ianthinogenes NBRC 13996.</title>
        <authorList>
            <person name="Komaki H."/>
            <person name="Tamura T."/>
        </authorList>
    </citation>
    <scope>NUCLEOTIDE SEQUENCE [LARGE SCALE GENOMIC DNA]</scope>
    <source>
        <strain evidence="2 3">NBRC 13996</strain>
    </source>
</reference>
<dbReference type="InterPro" id="IPR045851">
    <property type="entry name" value="AMP-bd_C_sf"/>
</dbReference>
<accession>A0ABM7LYX0</accession>
<sequence>MVQDSRRSARTAGARTLVDLLERQFRERPAATAIRTSARSWTYAELDRLSARLARQLVADDAGPIVGLIARHCPAALIGIVAILRSGAACLPMSPDDPPLRNRGVLDDVGCGRVLATAPVDWLPDAQLIDVTGPQTGHDSLAATELPSPRPLDLAYALTTSGSTGRPKIVGVPHEGLLNLIIASFEDIDLIRTDDVMLWTTALTVDSTMHDCLMPLCFGACVAIADGGDLPANRILRTVRALGVTALEVPAAVLGPYGTALLPRLAAAGVRLVITGGSQLDGPGLGSNDSLVVHNGYGPTEASVAATWYPCDASTPQWVPIGRPIRNVRAYVLDEELNPVPAGDTGQMYLAGAGLARGYLGHPGRTAASFLPDPFAERPGERMYATGDSVRLQPDGNYVYVGRIDDQVKISGYRVEIGEVEHNLRKCRGVVDAAALLREDIPGGAAIVAYLVGERRPDELITSQLGDWLPAPMIPRAYVWLDEMPLNRAGKIDRRALAKMLDSADLDPSEGAAPRLTVST</sequence>
<proteinExistence type="predicted"/>
<feature type="domain" description="AMP-dependent synthetase/ligase" evidence="1">
    <location>
        <begin position="21"/>
        <end position="360"/>
    </location>
</feature>
<dbReference type="PANTHER" id="PTHR45527:SF1">
    <property type="entry name" value="FATTY ACID SYNTHASE"/>
    <property type="match status" value="1"/>
</dbReference>
<dbReference type="Gene3D" id="3.40.50.980">
    <property type="match status" value="2"/>
</dbReference>
<name>A0ABM7LYX0_9ACTN</name>
<dbReference type="NCBIfam" id="TIGR01733">
    <property type="entry name" value="AA-adenyl-dom"/>
    <property type="match status" value="1"/>
</dbReference>
<dbReference type="PANTHER" id="PTHR45527">
    <property type="entry name" value="NONRIBOSOMAL PEPTIDE SYNTHETASE"/>
    <property type="match status" value="1"/>
</dbReference>